<keyword evidence="2" id="KW-1185">Reference proteome</keyword>
<protein>
    <submittedName>
        <fullName evidence="1">Uncharacterized protein</fullName>
    </submittedName>
</protein>
<sequence length="59" mass="6872">MEKMSLVLLGTVALILLVSLLGSLHAFFSERKIRRFWRAQRDAARLQRRVGLEDPRGRH</sequence>
<accession>A0A225QXE4</accession>
<dbReference type="AlphaFoldDB" id="A0A0B3S7P5"/>
<evidence type="ECO:0000313" key="2">
    <source>
        <dbReference type="Proteomes" id="UP000030960"/>
    </source>
</evidence>
<dbReference type="Proteomes" id="UP000030960">
    <property type="component" value="Unassembled WGS sequence"/>
</dbReference>
<gene>
    <name evidence="1" type="ORF">OA50_00002</name>
</gene>
<reference evidence="1 2" key="1">
    <citation type="submission" date="2014-10" db="EMBL/GenBank/DDBJ databases">
        <title>Genome sequence of Ponticoccus sp. strain UMTAT08 isolated from clonal culture of toxic dinoflagellate Alexandrium tamiyavanichii.</title>
        <authorList>
            <person name="Gan H.Y."/>
            <person name="Muhd D.-D."/>
            <person name="Mohd Noor M.E."/>
            <person name="Yeong Y.S."/>
            <person name="Usup G."/>
        </authorList>
    </citation>
    <scope>NUCLEOTIDE SEQUENCE [LARGE SCALE GENOMIC DNA]</scope>
    <source>
        <strain evidence="1 2">UMTAT08</strain>
    </source>
</reference>
<comment type="caution">
    <text evidence="1">The sequence shown here is derived from an EMBL/GenBank/DDBJ whole genome shotgun (WGS) entry which is preliminary data.</text>
</comment>
<name>A0A0B3S7P5_9RHOB</name>
<evidence type="ECO:0000313" key="1">
    <source>
        <dbReference type="EMBL" id="KHQ54968.1"/>
    </source>
</evidence>
<organism evidence="1 2">
    <name type="scientific">Mameliella alba</name>
    <dbReference type="NCBI Taxonomy" id="561184"/>
    <lineage>
        <taxon>Bacteria</taxon>
        <taxon>Pseudomonadati</taxon>
        <taxon>Pseudomonadota</taxon>
        <taxon>Alphaproteobacteria</taxon>
        <taxon>Rhodobacterales</taxon>
        <taxon>Roseobacteraceae</taxon>
        <taxon>Mameliella</taxon>
    </lineage>
</organism>
<proteinExistence type="predicted"/>
<accession>A0A0B3S7P5</accession>
<dbReference type="EMBL" id="JSUQ01000001">
    <property type="protein sequence ID" value="KHQ54968.1"/>
    <property type="molecule type" value="Genomic_DNA"/>
</dbReference>